<dbReference type="InterPro" id="IPR003737">
    <property type="entry name" value="GlcNAc_PI_deacetylase-related"/>
</dbReference>
<organism evidence="1 2">
    <name type="scientific">Rohdeia mirabilis</name>
    <dbReference type="NCBI Taxonomy" id="2528008"/>
    <lineage>
        <taxon>Bacteria</taxon>
        <taxon>Pseudomonadati</taxon>
        <taxon>Planctomycetota</taxon>
        <taxon>Planctomycetia</taxon>
        <taxon>Planctomycetia incertae sedis</taxon>
        <taxon>Rohdeia</taxon>
    </lineage>
</organism>
<keyword evidence="2" id="KW-1185">Reference proteome</keyword>
<dbReference type="PANTHER" id="PTHR12993">
    <property type="entry name" value="N-ACETYLGLUCOSAMINYL-PHOSPHATIDYLINOSITOL DE-N-ACETYLASE-RELATED"/>
    <property type="match status" value="1"/>
</dbReference>
<dbReference type="GO" id="GO:0035595">
    <property type="term" value="F:N-acetylglucosaminylinositol deacetylase activity"/>
    <property type="evidence" value="ECO:0007669"/>
    <property type="project" value="UniProtKB-EC"/>
</dbReference>
<dbReference type="Proteomes" id="UP000319342">
    <property type="component" value="Chromosome"/>
</dbReference>
<sequence>MTERASIQVQGPCSEPVVLDELARGPVLLFAPHPDDEVIGAGGTCLRHAAAGDEVHVVVVYDGALGRRGFEHMDEAAFVALRQEECRAACRALGFASVMFLGHPEGRELSDDDLAKGAEQMAALIRRFAPRTVYAPWPGESHPDHHTLARAVAVALDALHASDGPVPELWTYEVWSTFQPSHVVDISSQWPAKASALALHHSQASVRDLTHYVEGLNHYRSLYIDRPGATHAEGLVHVDGGRR</sequence>
<keyword evidence="1" id="KW-0378">Hydrolase</keyword>
<accession>A0A518CYJ7</accession>
<protein>
    <submittedName>
        <fullName evidence="1">1D-myo-inositol 2-acetamido-2-deoxy-alpha-D-glucopyranoside deacetylase</fullName>
        <ecNumber evidence="1">3.5.1.103</ecNumber>
    </submittedName>
</protein>
<evidence type="ECO:0000313" key="2">
    <source>
        <dbReference type="Proteomes" id="UP000319342"/>
    </source>
</evidence>
<reference evidence="1 2" key="1">
    <citation type="submission" date="2019-02" db="EMBL/GenBank/DDBJ databases">
        <title>Deep-cultivation of Planctomycetes and their phenomic and genomic characterization uncovers novel biology.</title>
        <authorList>
            <person name="Wiegand S."/>
            <person name="Jogler M."/>
            <person name="Boedeker C."/>
            <person name="Pinto D."/>
            <person name="Vollmers J."/>
            <person name="Rivas-Marin E."/>
            <person name="Kohn T."/>
            <person name="Peeters S.H."/>
            <person name="Heuer A."/>
            <person name="Rast P."/>
            <person name="Oberbeckmann S."/>
            <person name="Bunk B."/>
            <person name="Jeske O."/>
            <person name="Meyerdierks A."/>
            <person name="Storesund J.E."/>
            <person name="Kallscheuer N."/>
            <person name="Luecker S."/>
            <person name="Lage O.M."/>
            <person name="Pohl T."/>
            <person name="Merkel B.J."/>
            <person name="Hornburger P."/>
            <person name="Mueller R.-W."/>
            <person name="Bruemmer F."/>
            <person name="Labrenz M."/>
            <person name="Spormann A.M."/>
            <person name="Op den Camp H."/>
            <person name="Overmann J."/>
            <person name="Amann R."/>
            <person name="Jetten M.S.M."/>
            <person name="Mascher T."/>
            <person name="Medema M.H."/>
            <person name="Devos D.P."/>
            <person name="Kaster A.-K."/>
            <person name="Ovreas L."/>
            <person name="Rohde M."/>
            <person name="Galperin M.Y."/>
            <person name="Jogler C."/>
        </authorList>
    </citation>
    <scope>NUCLEOTIDE SEQUENCE [LARGE SCALE GENOMIC DNA]</scope>
    <source>
        <strain evidence="1 2">Pla163</strain>
    </source>
</reference>
<dbReference type="InterPro" id="IPR024078">
    <property type="entry name" value="LmbE-like_dom_sf"/>
</dbReference>
<name>A0A518CYJ7_9BACT</name>
<evidence type="ECO:0000313" key="1">
    <source>
        <dbReference type="EMBL" id="QDU84301.1"/>
    </source>
</evidence>
<dbReference type="SUPFAM" id="SSF102588">
    <property type="entry name" value="LmbE-like"/>
    <property type="match status" value="1"/>
</dbReference>
<dbReference type="RefSeq" id="WP_419186398.1">
    <property type="nucleotide sequence ID" value="NZ_CP036290.1"/>
</dbReference>
<dbReference type="PANTHER" id="PTHR12993:SF11">
    <property type="entry name" value="N-ACETYLGLUCOSAMINYL-PHOSPHATIDYLINOSITOL DE-N-ACETYLASE"/>
    <property type="match status" value="1"/>
</dbReference>
<dbReference type="EMBL" id="CP036290">
    <property type="protein sequence ID" value="QDU84301.1"/>
    <property type="molecule type" value="Genomic_DNA"/>
</dbReference>
<proteinExistence type="predicted"/>
<dbReference type="Pfam" id="PF02585">
    <property type="entry name" value="PIG-L"/>
    <property type="match status" value="1"/>
</dbReference>
<gene>
    <name evidence="1" type="primary">mshB</name>
    <name evidence="1" type="ORF">Pla163_14080</name>
</gene>
<dbReference type="AlphaFoldDB" id="A0A518CYJ7"/>
<dbReference type="Gene3D" id="3.40.50.10320">
    <property type="entry name" value="LmbE-like"/>
    <property type="match status" value="1"/>
</dbReference>
<dbReference type="EC" id="3.5.1.103" evidence="1"/>